<organism evidence="2">
    <name type="scientific">Pseudogymnoascus destructans</name>
    <dbReference type="NCBI Taxonomy" id="655981"/>
    <lineage>
        <taxon>Eukaryota</taxon>
        <taxon>Fungi</taxon>
        <taxon>Dikarya</taxon>
        <taxon>Ascomycota</taxon>
        <taxon>Pezizomycotina</taxon>
        <taxon>Leotiomycetes</taxon>
        <taxon>Thelebolales</taxon>
        <taxon>Thelebolaceae</taxon>
        <taxon>Pseudogymnoascus</taxon>
    </lineage>
</organism>
<name>A0A177ACC9_9PEZI</name>
<feature type="region of interest" description="Disordered" evidence="1">
    <location>
        <begin position="1"/>
        <end position="45"/>
    </location>
</feature>
<dbReference type="RefSeq" id="XP_024324366.1">
    <property type="nucleotide sequence ID" value="XM_024467976.1"/>
</dbReference>
<dbReference type="VEuPathDB" id="FungiDB:GMDG_04514"/>
<proteinExistence type="predicted"/>
<dbReference type="AlphaFoldDB" id="A0A177ACC9"/>
<gene>
    <name evidence="2" type="ORF">VC83_04342</name>
</gene>
<dbReference type="Proteomes" id="UP000077154">
    <property type="component" value="Unassembled WGS sequence"/>
</dbReference>
<dbReference type="EMBL" id="KV441394">
    <property type="protein sequence ID" value="OAF59082.1"/>
    <property type="molecule type" value="Genomic_DNA"/>
</dbReference>
<evidence type="ECO:0000256" key="1">
    <source>
        <dbReference type="SAM" id="MobiDB-lite"/>
    </source>
</evidence>
<evidence type="ECO:0000313" key="2">
    <source>
        <dbReference type="EMBL" id="OAF59082.1"/>
    </source>
</evidence>
<accession>A0A177ACC9</accession>
<feature type="region of interest" description="Disordered" evidence="1">
    <location>
        <begin position="150"/>
        <end position="177"/>
    </location>
</feature>
<dbReference type="GeneID" id="36287414"/>
<reference evidence="2" key="1">
    <citation type="submission" date="2016-03" db="EMBL/GenBank/DDBJ databases">
        <title>Updated assembly of Pseudogymnoascus destructans, the fungus causing white-nose syndrome of bats.</title>
        <authorList>
            <person name="Palmer J.M."/>
            <person name="Drees K.P."/>
            <person name="Foster J.T."/>
            <person name="Lindner D.L."/>
        </authorList>
    </citation>
    <scope>NUCLEOTIDE SEQUENCE [LARGE SCALE GENOMIC DNA]</scope>
    <source>
        <strain evidence="2">20631-21</strain>
    </source>
</reference>
<protein>
    <submittedName>
        <fullName evidence="2">Uncharacterized protein</fullName>
    </submittedName>
</protein>
<sequence length="224" mass="25326">MPSRPPQSRLKKRNRYPNVAIPQLQTQAANRHRRSGLSNAPLVGHGNELSEENILLHSSEFITNTTSDDYDHGFHDDSDGDESDILMSDPQPQDIQELTEKTLREISEQIPVKVHTTTVPDLNTSNEVFIPEIPTEDFLSDELGMLPPPPPAAADRSSPIGDDYSNPVPHNRSSRPMSEYEMAMAMYTERYSVSRQQFQDLLECLRLAENLDQLVDMPQDVTTR</sequence>
<feature type="region of interest" description="Disordered" evidence="1">
    <location>
        <begin position="67"/>
        <end position="89"/>
    </location>
</feature>